<dbReference type="PANTHER" id="PTHR45626:SF12">
    <property type="entry name" value="DNA REPAIR PROTEIN RAD16"/>
    <property type="match status" value="1"/>
</dbReference>
<accession>A0A0M0JWC3</accession>
<evidence type="ECO:0000313" key="5">
    <source>
        <dbReference type="EMBL" id="KOO30433.1"/>
    </source>
</evidence>
<reference evidence="6" key="1">
    <citation type="journal article" date="2015" name="PLoS Genet.">
        <title>Genome Sequence and Transcriptome Analyses of Chrysochromulina tobin: Metabolic Tools for Enhanced Algal Fitness in the Prominent Order Prymnesiales (Haptophyceae).</title>
        <authorList>
            <person name="Hovde B.T."/>
            <person name="Deodato C.R."/>
            <person name="Hunsperger H.M."/>
            <person name="Ryken S.A."/>
            <person name="Yost W."/>
            <person name="Jha R.K."/>
            <person name="Patterson J."/>
            <person name="Monnat R.J. Jr."/>
            <person name="Barlow S.B."/>
            <person name="Starkenburg S.R."/>
            <person name="Cattolico R.A."/>
        </authorList>
    </citation>
    <scope>NUCLEOTIDE SEQUENCE</scope>
    <source>
        <strain evidence="6">CCMP291</strain>
    </source>
</reference>
<dbReference type="SUPFAM" id="SSF52540">
    <property type="entry name" value="P-loop containing nucleoside triphosphate hydrolases"/>
    <property type="match status" value="1"/>
</dbReference>
<evidence type="ECO:0000259" key="4">
    <source>
        <dbReference type="PROSITE" id="PS51194"/>
    </source>
</evidence>
<dbReference type="PANTHER" id="PTHR45626">
    <property type="entry name" value="TRANSCRIPTION TERMINATION FACTOR 2-RELATED"/>
    <property type="match status" value="1"/>
</dbReference>
<dbReference type="InterPro" id="IPR001650">
    <property type="entry name" value="Helicase_C-like"/>
</dbReference>
<dbReference type="PROSITE" id="PS51194">
    <property type="entry name" value="HELICASE_CTER"/>
    <property type="match status" value="1"/>
</dbReference>
<evidence type="ECO:0000313" key="6">
    <source>
        <dbReference type="Proteomes" id="UP000037460"/>
    </source>
</evidence>
<protein>
    <submittedName>
        <fullName evidence="5">ATP-dependent helicase rhp16-like protein</fullName>
    </submittedName>
</protein>
<dbReference type="SMART" id="SM00490">
    <property type="entry name" value="HELICc"/>
    <property type="match status" value="1"/>
</dbReference>
<dbReference type="AlphaFoldDB" id="A0A0M0JWC3"/>
<dbReference type="InterPro" id="IPR050628">
    <property type="entry name" value="SNF2_RAD54_helicase_TF"/>
</dbReference>
<evidence type="ECO:0000256" key="3">
    <source>
        <dbReference type="ARBA" id="ARBA00022840"/>
    </source>
</evidence>
<feature type="domain" description="Helicase C-terminal" evidence="4">
    <location>
        <begin position="256"/>
        <end position="421"/>
    </location>
</feature>
<dbReference type="OrthoDB" id="448448at2759"/>
<dbReference type="GO" id="GO:0004386">
    <property type="term" value="F:helicase activity"/>
    <property type="evidence" value="ECO:0007669"/>
    <property type="project" value="UniProtKB-KW"/>
</dbReference>
<organism evidence="5 6">
    <name type="scientific">Chrysochromulina tobinii</name>
    <dbReference type="NCBI Taxonomy" id="1460289"/>
    <lineage>
        <taxon>Eukaryota</taxon>
        <taxon>Haptista</taxon>
        <taxon>Haptophyta</taxon>
        <taxon>Prymnesiophyceae</taxon>
        <taxon>Prymnesiales</taxon>
        <taxon>Chrysochromulinaceae</taxon>
        <taxon>Chrysochromulina</taxon>
    </lineage>
</organism>
<dbReference type="GO" id="GO:0016787">
    <property type="term" value="F:hydrolase activity"/>
    <property type="evidence" value="ECO:0007669"/>
    <property type="project" value="UniProtKB-KW"/>
</dbReference>
<keyword evidence="6" id="KW-1185">Reference proteome</keyword>
<dbReference type="GO" id="GO:0005524">
    <property type="term" value="F:ATP binding"/>
    <property type="evidence" value="ECO:0007669"/>
    <property type="project" value="UniProtKB-KW"/>
</dbReference>
<dbReference type="InterPro" id="IPR000330">
    <property type="entry name" value="SNF2_N"/>
</dbReference>
<keyword evidence="5" id="KW-0347">Helicase</keyword>
<dbReference type="InterPro" id="IPR049730">
    <property type="entry name" value="SNF2/RAD54-like_C"/>
</dbReference>
<dbReference type="EMBL" id="JWZX01002228">
    <property type="protein sequence ID" value="KOO30433.1"/>
    <property type="molecule type" value="Genomic_DNA"/>
</dbReference>
<dbReference type="GO" id="GO:0005634">
    <property type="term" value="C:nucleus"/>
    <property type="evidence" value="ECO:0007669"/>
    <property type="project" value="TreeGrafter"/>
</dbReference>
<sequence>MGKGVVLGAQRKARAAAAVAAKSVLHRVAWQRIVLDEAHAIKDRRLDPYCFYFCKVDGCDCKCREYHFDAEYRKCMYCGHSPLQHFSLFNQDVVNPIKKFGYVGAGKNAFITLKRGVLDRLLLRRTKAGRADEMVLPPKVVTIEAHFLDHRETDFYQGLYTQSQAQFGAYVEAGTLLNNYAHVLDLLTRLRQAINHPYLVLYSKREMANADAERDADGPATTSAAQVAAAGVSAAGQSKAGLLARLDLRKFQSSTKIEALMEELHLMREHDPSAKAIVFSQFVSFLDIVEHRLLLAGIRVVKLNGGMTAGARETFLKAFREDPAVVVILISLKAGGVALNLTVASHIYLMDPWWNPAAEYQAIDRAHRLGQHKPIRAVRFVVRNTVEERILRLQDKKRLVFEGTVGGDAKALGQLSEEDLRFLFS</sequence>
<name>A0A0M0JWC3_9EUKA</name>
<dbReference type="GO" id="GO:0006289">
    <property type="term" value="P:nucleotide-excision repair"/>
    <property type="evidence" value="ECO:0007669"/>
    <property type="project" value="TreeGrafter"/>
</dbReference>
<dbReference type="Gene3D" id="3.40.50.300">
    <property type="entry name" value="P-loop containing nucleotide triphosphate hydrolases"/>
    <property type="match status" value="1"/>
</dbReference>
<keyword evidence="3" id="KW-0067">ATP-binding</keyword>
<dbReference type="Pfam" id="PF00271">
    <property type="entry name" value="Helicase_C"/>
    <property type="match status" value="1"/>
</dbReference>
<dbReference type="InterPro" id="IPR027417">
    <property type="entry name" value="P-loop_NTPase"/>
</dbReference>
<dbReference type="Proteomes" id="UP000037460">
    <property type="component" value="Unassembled WGS sequence"/>
</dbReference>
<dbReference type="GO" id="GO:0008094">
    <property type="term" value="F:ATP-dependent activity, acting on DNA"/>
    <property type="evidence" value="ECO:0007669"/>
    <property type="project" value="TreeGrafter"/>
</dbReference>
<comment type="caution">
    <text evidence="5">The sequence shown here is derived from an EMBL/GenBank/DDBJ whole genome shotgun (WGS) entry which is preliminary data.</text>
</comment>
<evidence type="ECO:0000256" key="2">
    <source>
        <dbReference type="ARBA" id="ARBA00022801"/>
    </source>
</evidence>
<gene>
    <name evidence="5" type="ORF">Ctob_006044</name>
</gene>
<dbReference type="Pfam" id="PF00176">
    <property type="entry name" value="SNF2-rel_dom"/>
    <property type="match status" value="1"/>
</dbReference>
<evidence type="ECO:0000256" key="1">
    <source>
        <dbReference type="ARBA" id="ARBA00022741"/>
    </source>
</evidence>
<keyword evidence="1" id="KW-0547">Nucleotide-binding</keyword>
<proteinExistence type="predicted"/>
<keyword evidence="2" id="KW-0378">Hydrolase</keyword>
<dbReference type="CDD" id="cd18793">
    <property type="entry name" value="SF2_C_SNF"/>
    <property type="match status" value="1"/>
</dbReference>